<organism evidence="3 4">
    <name type="scientific">Fibrella forsythiae</name>
    <dbReference type="NCBI Taxonomy" id="2817061"/>
    <lineage>
        <taxon>Bacteria</taxon>
        <taxon>Pseudomonadati</taxon>
        <taxon>Bacteroidota</taxon>
        <taxon>Cytophagia</taxon>
        <taxon>Cytophagales</taxon>
        <taxon>Spirosomataceae</taxon>
        <taxon>Fibrella</taxon>
    </lineage>
</organism>
<dbReference type="RefSeq" id="WP_207329053.1">
    <property type="nucleotide sequence ID" value="NZ_JAFMYW010000002.1"/>
</dbReference>
<dbReference type="Pfam" id="PF06078">
    <property type="entry name" value="DUF937"/>
    <property type="match status" value="1"/>
</dbReference>
<dbReference type="Gene3D" id="3.30.1330.60">
    <property type="entry name" value="OmpA-like domain"/>
    <property type="match status" value="1"/>
</dbReference>
<accession>A0ABS3JI87</accession>
<dbReference type="Pfam" id="PF00691">
    <property type="entry name" value="OmpA"/>
    <property type="match status" value="1"/>
</dbReference>
<sequence>MTLFGAFNEVLTPEVLAKIALYEDEPAEKTTKAVEGLVHTVFGGLLKRTTSEIGVNQLFSQLQKSGYDGSLSTNLNSVLKDATQTHAVITTGNEAISRLLPAMKSSIAGMISSYAGIRNSSAISLLGLTAGVVLDVLGKQVKEKKLDADGLAASLFDQREAFINAVPESLFPQLVEKVGIQQIVAGVAAPAKRTAQVLPPRNPTGPATRPVPPSTVSFEPDLDNDSGGSAGKWLIGALIVAAIGVGGYFVWQNSKNFSTDTSATTEETLPVLGDSAQSDTVARSLAVPVDTVATRPVSTTATSATTATGIGTPTSADATFNTAMTTYLNDPTQPKGRVFGLTSVTFQPASLSMTPTSQGQINELVALLKARPTLQIQLQGYANDAPGPAGGLTNKALSFKRVNAIKQQLVGAGINYLRVDAVGLGTGVKVGELGKQPMKKINVKVITK</sequence>
<keyword evidence="1" id="KW-0472">Membrane</keyword>
<dbReference type="SUPFAM" id="SSF103088">
    <property type="entry name" value="OmpA-like"/>
    <property type="match status" value="1"/>
</dbReference>
<reference evidence="3 4" key="1">
    <citation type="submission" date="2021-03" db="EMBL/GenBank/DDBJ databases">
        <title>Fibrella sp. HMF5405 genome sequencing and assembly.</title>
        <authorList>
            <person name="Kang H."/>
            <person name="Kim H."/>
            <person name="Bae S."/>
            <person name="Joh K."/>
        </authorList>
    </citation>
    <scope>NUCLEOTIDE SEQUENCE [LARGE SCALE GENOMIC DNA]</scope>
    <source>
        <strain evidence="3 4">HMF5405</strain>
    </source>
</reference>
<evidence type="ECO:0000313" key="3">
    <source>
        <dbReference type="EMBL" id="MBO0949123.1"/>
    </source>
</evidence>
<dbReference type="InterPro" id="IPR036737">
    <property type="entry name" value="OmpA-like_sf"/>
</dbReference>
<feature type="domain" description="OmpA-like" evidence="2">
    <location>
        <begin position="333"/>
        <end position="448"/>
    </location>
</feature>
<evidence type="ECO:0000313" key="4">
    <source>
        <dbReference type="Proteomes" id="UP000664628"/>
    </source>
</evidence>
<comment type="caution">
    <text evidence="3">The sequence shown here is derived from an EMBL/GenBank/DDBJ whole genome shotgun (WGS) entry which is preliminary data.</text>
</comment>
<name>A0ABS3JI87_9BACT</name>
<dbReference type="InterPro" id="IPR006665">
    <property type="entry name" value="OmpA-like"/>
</dbReference>
<dbReference type="EMBL" id="JAFMYW010000002">
    <property type="protein sequence ID" value="MBO0949123.1"/>
    <property type="molecule type" value="Genomic_DNA"/>
</dbReference>
<gene>
    <name evidence="3" type="ORF">J2I46_11050</name>
</gene>
<evidence type="ECO:0000259" key="2">
    <source>
        <dbReference type="PROSITE" id="PS51123"/>
    </source>
</evidence>
<keyword evidence="4" id="KW-1185">Reference proteome</keyword>
<dbReference type="Proteomes" id="UP000664628">
    <property type="component" value="Unassembled WGS sequence"/>
</dbReference>
<proteinExistence type="predicted"/>
<dbReference type="InterPro" id="IPR009282">
    <property type="entry name" value="DUF937"/>
</dbReference>
<evidence type="ECO:0000256" key="1">
    <source>
        <dbReference type="PROSITE-ProRule" id="PRU00473"/>
    </source>
</evidence>
<dbReference type="PROSITE" id="PS51123">
    <property type="entry name" value="OMPA_2"/>
    <property type="match status" value="1"/>
</dbReference>
<protein>
    <submittedName>
        <fullName evidence="3">DUF937 domain-containing protein</fullName>
    </submittedName>
</protein>